<dbReference type="EMBL" id="JBJUIK010000006">
    <property type="protein sequence ID" value="KAL3525323.1"/>
    <property type="molecule type" value="Genomic_DNA"/>
</dbReference>
<name>A0ABD3A266_9GENT</name>
<organism evidence="1 2">
    <name type="scientific">Cinchona calisaya</name>
    <dbReference type="NCBI Taxonomy" id="153742"/>
    <lineage>
        <taxon>Eukaryota</taxon>
        <taxon>Viridiplantae</taxon>
        <taxon>Streptophyta</taxon>
        <taxon>Embryophyta</taxon>
        <taxon>Tracheophyta</taxon>
        <taxon>Spermatophyta</taxon>
        <taxon>Magnoliopsida</taxon>
        <taxon>eudicotyledons</taxon>
        <taxon>Gunneridae</taxon>
        <taxon>Pentapetalae</taxon>
        <taxon>asterids</taxon>
        <taxon>lamiids</taxon>
        <taxon>Gentianales</taxon>
        <taxon>Rubiaceae</taxon>
        <taxon>Cinchonoideae</taxon>
        <taxon>Cinchoneae</taxon>
        <taxon>Cinchona</taxon>
    </lineage>
</organism>
<accession>A0ABD3A266</accession>
<evidence type="ECO:0000313" key="1">
    <source>
        <dbReference type="EMBL" id="KAL3525323.1"/>
    </source>
</evidence>
<dbReference type="AlphaFoldDB" id="A0ABD3A266"/>
<dbReference type="Proteomes" id="UP001630127">
    <property type="component" value="Unassembled WGS sequence"/>
</dbReference>
<comment type="caution">
    <text evidence="1">The sequence shown here is derived from an EMBL/GenBank/DDBJ whole genome shotgun (WGS) entry which is preliminary data.</text>
</comment>
<gene>
    <name evidence="1" type="ORF">ACH5RR_013695</name>
</gene>
<evidence type="ECO:0000313" key="2">
    <source>
        <dbReference type="Proteomes" id="UP001630127"/>
    </source>
</evidence>
<reference evidence="1 2" key="1">
    <citation type="submission" date="2024-11" db="EMBL/GenBank/DDBJ databases">
        <title>A near-complete genome assembly of Cinchona calisaya.</title>
        <authorList>
            <person name="Lian D.C."/>
            <person name="Zhao X.W."/>
            <person name="Wei L."/>
        </authorList>
    </citation>
    <scope>NUCLEOTIDE SEQUENCE [LARGE SCALE GENOMIC DNA]</scope>
    <source>
        <tissue evidence="1">Nenye</tissue>
    </source>
</reference>
<protein>
    <submittedName>
        <fullName evidence="1">Uncharacterized protein</fullName>
    </submittedName>
</protein>
<sequence length="98" mass="10987">MTLQFLEDTEVEQLKIGDVSKEVDKVPDMDVSRTDSLPSRLGSRDVYYSSGGVTSNALTAFAAIYEVICNEAEKMKKLESNTSELLRHQLDIFRLSIV</sequence>
<proteinExistence type="predicted"/>
<keyword evidence="2" id="KW-1185">Reference proteome</keyword>